<proteinExistence type="inferred from homology"/>
<keyword evidence="3" id="KW-0285">Flavoprotein</keyword>
<evidence type="ECO:0000313" key="11">
    <source>
        <dbReference type="Proteomes" id="UP000269198"/>
    </source>
</evidence>
<feature type="transmembrane region" description="Helical" evidence="7">
    <location>
        <begin position="66"/>
        <end position="86"/>
    </location>
</feature>
<feature type="region of interest" description="Disordered" evidence="6">
    <location>
        <begin position="1"/>
        <end position="59"/>
    </location>
</feature>
<protein>
    <submittedName>
        <fullName evidence="10">Glycerol-3-phosphate dehydrogenase/oxidase</fullName>
    </submittedName>
</protein>
<accession>A0A3N0DYR9</accession>
<dbReference type="OrthoDB" id="9766796at2"/>
<feature type="compositionally biased region" description="Low complexity" evidence="6">
    <location>
        <begin position="34"/>
        <end position="48"/>
    </location>
</feature>
<feature type="domain" description="FAD dependent oxidoreductase" evidence="8">
    <location>
        <begin position="69"/>
        <end position="424"/>
    </location>
</feature>
<evidence type="ECO:0000256" key="1">
    <source>
        <dbReference type="ARBA" id="ARBA00001974"/>
    </source>
</evidence>
<dbReference type="InterPro" id="IPR031656">
    <property type="entry name" value="DAO_C"/>
</dbReference>
<dbReference type="Proteomes" id="UP000269198">
    <property type="component" value="Unassembled WGS sequence"/>
</dbReference>
<dbReference type="Gene3D" id="3.50.50.60">
    <property type="entry name" value="FAD/NAD(P)-binding domain"/>
    <property type="match status" value="1"/>
</dbReference>
<sequence>MSHNSRHAIQPRTANGARSRAGAPFRHRHPPTPTRSHGGTSVTTTRTTPQHGRATREHARSELTRGVFDLLVIGGGIVGISVAWLATQSGLRVAVVDAGDFAGATSSASSKLVHGGLRYLQTGNVRLVTENHHERRALASDVAPHLVNPMPFLVPVYKGGPHGAVKTAAGVFLYSALSGFGDGLGRVVTSEHARRLAPGLRTAGLKTVATYRDHQMNDSRVAIMTLGAAVEAGTVALNHAPVVGLRTTHGRVTGAELRDTASGEEFGVDARLVLNATGPWVDHLRGMEDPAAAPSVRLSKGAHLVVATDRPWRAALTIPMDTYRVSFAIPWEGHLLLGTTDEEYTGDPAEVGVLRGDVDQILGEAGTAISDDVLDPRRVRYAFAGLRVLPGGGTGTSAAKRETLVTRGRGGMLSVAGGKWTTYRHIGRLVLDQLRRERSVPFAEDMTPPLRSVPLPGVGRPEAIAHRLMADRQLPGRMDPLVARHLATHYGNVALDIADLVRAEPALGERVHPDGPDIWAQVTHARDREWAVTVDDVLRRRTTVTVRGLDTDDVRERTAALLGRPAG</sequence>
<evidence type="ECO:0000256" key="6">
    <source>
        <dbReference type="SAM" id="MobiDB-lite"/>
    </source>
</evidence>
<dbReference type="GO" id="GO:0004368">
    <property type="term" value="F:glycerol-3-phosphate dehydrogenase (quinone) activity"/>
    <property type="evidence" value="ECO:0007669"/>
    <property type="project" value="InterPro"/>
</dbReference>
<dbReference type="Gene3D" id="1.10.8.870">
    <property type="entry name" value="Alpha-glycerophosphate oxidase, cap domain"/>
    <property type="match status" value="1"/>
</dbReference>
<reference evidence="10 11" key="1">
    <citation type="submission" date="2018-11" db="EMBL/GenBank/DDBJ databases">
        <title>The genome draft of YIM 96095.</title>
        <authorList>
            <person name="Tang S.-K."/>
            <person name="Chunyu W.-X."/>
            <person name="Feng Y.-Z."/>
        </authorList>
    </citation>
    <scope>NUCLEOTIDE SEQUENCE [LARGE SCALE GENOMIC DNA]</scope>
    <source>
        <strain evidence="10 11">YIM 96095</strain>
    </source>
</reference>
<dbReference type="PANTHER" id="PTHR11985:SF31">
    <property type="entry name" value="GLYCEROL-3-PHOSPHATE DEHYDROGENASE 2"/>
    <property type="match status" value="1"/>
</dbReference>
<evidence type="ECO:0000256" key="5">
    <source>
        <dbReference type="ARBA" id="ARBA00023002"/>
    </source>
</evidence>
<comment type="similarity">
    <text evidence="2">Belongs to the FAD-dependent glycerol-3-phosphate dehydrogenase family.</text>
</comment>
<keyword evidence="7" id="KW-0472">Membrane</keyword>
<comment type="caution">
    <text evidence="10">The sequence shown here is derived from an EMBL/GenBank/DDBJ whole genome shotgun (WGS) entry which is preliminary data.</text>
</comment>
<dbReference type="InterPro" id="IPR000447">
    <property type="entry name" value="G3P_DH_FAD-dep"/>
</dbReference>
<keyword evidence="7" id="KW-1133">Transmembrane helix</keyword>
<dbReference type="InterPro" id="IPR036188">
    <property type="entry name" value="FAD/NAD-bd_sf"/>
</dbReference>
<evidence type="ECO:0000259" key="8">
    <source>
        <dbReference type="Pfam" id="PF01266"/>
    </source>
</evidence>
<evidence type="ECO:0000313" key="10">
    <source>
        <dbReference type="EMBL" id="RNL80636.1"/>
    </source>
</evidence>
<keyword evidence="5" id="KW-0560">Oxidoreductase</keyword>
<dbReference type="AlphaFoldDB" id="A0A3N0DYR9"/>
<dbReference type="GO" id="GO:0046168">
    <property type="term" value="P:glycerol-3-phosphate catabolic process"/>
    <property type="evidence" value="ECO:0007669"/>
    <property type="project" value="TreeGrafter"/>
</dbReference>
<keyword evidence="4" id="KW-0274">FAD</keyword>
<gene>
    <name evidence="10" type="ORF">EFW17_22685</name>
</gene>
<evidence type="ECO:0000256" key="2">
    <source>
        <dbReference type="ARBA" id="ARBA00007330"/>
    </source>
</evidence>
<dbReference type="Pfam" id="PF01266">
    <property type="entry name" value="DAO"/>
    <property type="match status" value="1"/>
</dbReference>
<evidence type="ECO:0000259" key="9">
    <source>
        <dbReference type="Pfam" id="PF16901"/>
    </source>
</evidence>
<organism evidence="10 11">
    <name type="scientific">Halostreptopolyspora alba</name>
    <dbReference type="NCBI Taxonomy" id="2487137"/>
    <lineage>
        <taxon>Bacteria</taxon>
        <taxon>Bacillati</taxon>
        <taxon>Actinomycetota</taxon>
        <taxon>Actinomycetes</taxon>
        <taxon>Streptosporangiales</taxon>
        <taxon>Nocardiopsidaceae</taxon>
        <taxon>Halostreptopolyspora</taxon>
    </lineage>
</organism>
<name>A0A3N0DYR9_9ACTN</name>
<feature type="domain" description="Alpha-glycerophosphate oxidase C-terminal" evidence="9">
    <location>
        <begin position="453"/>
        <end position="562"/>
    </location>
</feature>
<evidence type="ECO:0000256" key="4">
    <source>
        <dbReference type="ARBA" id="ARBA00022827"/>
    </source>
</evidence>
<keyword evidence="11" id="KW-1185">Reference proteome</keyword>
<dbReference type="InterPro" id="IPR006076">
    <property type="entry name" value="FAD-dep_OxRdtase"/>
</dbReference>
<evidence type="ECO:0000256" key="7">
    <source>
        <dbReference type="SAM" id="Phobius"/>
    </source>
</evidence>
<dbReference type="PRINTS" id="PR01001">
    <property type="entry name" value="FADG3PDH"/>
</dbReference>
<dbReference type="InterPro" id="IPR038299">
    <property type="entry name" value="DAO_C_sf"/>
</dbReference>
<dbReference type="Pfam" id="PF16901">
    <property type="entry name" value="DAO_C"/>
    <property type="match status" value="1"/>
</dbReference>
<keyword evidence="7" id="KW-0812">Transmembrane</keyword>
<dbReference type="SUPFAM" id="SSF51905">
    <property type="entry name" value="FAD/NAD(P)-binding domain"/>
    <property type="match status" value="1"/>
</dbReference>
<comment type="cofactor">
    <cofactor evidence="1">
        <name>FAD</name>
        <dbReference type="ChEBI" id="CHEBI:57692"/>
    </cofactor>
</comment>
<evidence type="ECO:0000256" key="3">
    <source>
        <dbReference type="ARBA" id="ARBA00022630"/>
    </source>
</evidence>
<dbReference type="PANTHER" id="PTHR11985">
    <property type="entry name" value="GLYCEROL-3-PHOSPHATE DEHYDROGENASE"/>
    <property type="match status" value="1"/>
</dbReference>
<dbReference type="Gene3D" id="3.30.9.10">
    <property type="entry name" value="D-Amino Acid Oxidase, subunit A, domain 2"/>
    <property type="match status" value="1"/>
</dbReference>
<dbReference type="EMBL" id="RJMB01000036">
    <property type="protein sequence ID" value="RNL80636.1"/>
    <property type="molecule type" value="Genomic_DNA"/>
</dbReference>